<accession>A0A0D0EJM8</accession>
<evidence type="ECO:0000256" key="5">
    <source>
        <dbReference type="SAM" id="Phobius"/>
    </source>
</evidence>
<dbReference type="Proteomes" id="UP000032061">
    <property type="component" value="Unassembled WGS sequence"/>
</dbReference>
<feature type="transmembrane region" description="Helical" evidence="5">
    <location>
        <begin position="82"/>
        <end position="98"/>
    </location>
</feature>
<organism evidence="7 9">
    <name type="scientific">Flavobacterium hibernum</name>
    <dbReference type="NCBI Taxonomy" id="37752"/>
    <lineage>
        <taxon>Bacteria</taxon>
        <taxon>Pseudomonadati</taxon>
        <taxon>Bacteroidota</taxon>
        <taxon>Flavobacteriia</taxon>
        <taxon>Flavobacteriales</taxon>
        <taxon>Flavobacteriaceae</taxon>
        <taxon>Flavobacterium</taxon>
    </lineage>
</organism>
<dbReference type="InterPro" id="IPR007016">
    <property type="entry name" value="O-antigen_ligase-rel_domated"/>
</dbReference>
<dbReference type="RefSeq" id="WP_041519842.1">
    <property type="nucleotide sequence ID" value="NZ_JPRK01000018.1"/>
</dbReference>
<evidence type="ECO:0000259" key="6">
    <source>
        <dbReference type="Pfam" id="PF04932"/>
    </source>
</evidence>
<name>A0A0D0EJM8_9FLAO</name>
<feature type="domain" description="O-antigen ligase-related" evidence="6">
    <location>
        <begin position="183"/>
        <end position="342"/>
    </location>
</feature>
<feature type="transmembrane region" description="Helical" evidence="5">
    <location>
        <begin position="53"/>
        <end position="70"/>
    </location>
</feature>
<keyword evidence="10" id="KW-1185">Reference proteome</keyword>
<feature type="transmembrane region" description="Helical" evidence="5">
    <location>
        <begin position="154"/>
        <end position="174"/>
    </location>
</feature>
<keyword evidence="4 5" id="KW-0472">Membrane</keyword>
<reference evidence="8 10" key="2">
    <citation type="submission" date="2016-11" db="EMBL/GenBank/DDBJ databases">
        <title>Whole genomes of Flavobacteriaceae.</title>
        <authorList>
            <person name="Stine C."/>
            <person name="Li C."/>
            <person name="Tadesse D."/>
        </authorList>
    </citation>
    <scope>NUCLEOTIDE SEQUENCE [LARGE SCALE GENOMIC DNA]</scope>
    <source>
        <strain evidence="8 10">ATCC 51468</strain>
    </source>
</reference>
<dbReference type="OrthoDB" id="1424618at2"/>
<feature type="transmembrane region" description="Helical" evidence="5">
    <location>
        <begin position="12"/>
        <end position="41"/>
    </location>
</feature>
<sequence length="400" mass="46377">MRNLIREKGFEYLIYALLISLFFSKAIPNIILAVLSVWTIIDFKKDQIIKTKFNFSSGIILLILLVFLTIKSTLFATISYDFKIFKGLFLLFWLVVVFKKVKDFNTLKLVILLGIDAAILCSVFLITLFFIKHHTLPFSNTAEVNELLLLERPYIGFIAVLGLLLASERSITLVKYKYLWAINALLLFLFIVLISARISIITLFLLAVVYLIFYSKISWVKKGVSLVSFVLLFGLLVLTNKNISERFFVKSNLEESLKVASDYEPRIVIWNCAYLMTQKSDFNSIIGFDGYKTISNNFLDCYSSTIENPSKKEYFLTEKFNSHNQFIDFYLIGGFIGLLLFLTFFIKLLIEVRANFFQMAIVISFLLFFCVENIFYRQFGCYLVGIFILILLQRKINEEN</sequence>
<proteinExistence type="predicted"/>
<evidence type="ECO:0000256" key="1">
    <source>
        <dbReference type="ARBA" id="ARBA00004141"/>
    </source>
</evidence>
<feature type="transmembrane region" description="Helical" evidence="5">
    <location>
        <begin position="356"/>
        <end position="372"/>
    </location>
</feature>
<dbReference type="AlphaFoldDB" id="A0A0D0EJM8"/>
<dbReference type="Proteomes" id="UP000198302">
    <property type="component" value="Unassembled WGS sequence"/>
</dbReference>
<evidence type="ECO:0000313" key="7">
    <source>
        <dbReference type="EMBL" id="KIO51190.1"/>
    </source>
</evidence>
<feature type="transmembrane region" description="Helical" evidence="5">
    <location>
        <begin position="329"/>
        <end position="350"/>
    </location>
</feature>
<evidence type="ECO:0000256" key="4">
    <source>
        <dbReference type="ARBA" id="ARBA00023136"/>
    </source>
</evidence>
<protein>
    <recommendedName>
        <fullName evidence="6">O-antigen ligase-related domain-containing protein</fullName>
    </recommendedName>
</protein>
<feature type="transmembrane region" description="Helical" evidence="5">
    <location>
        <begin position="110"/>
        <end position="131"/>
    </location>
</feature>
<feature type="transmembrane region" description="Helical" evidence="5">
    <location>
        <begin position="219"/>
        <end position="238"/>
    </location>
</feature>
<evidence type="ECO:0000313" key="8">
    <source>
        <dbReference type="EMBL" id="OXA86256.1"/>
    </source>
</evidence>
<gene>
    <name evidence="8" type="ORF">B0A73_15520</name>
    <name evidence="7" type="ORF">IW18_19460</name>
</gene>
<keyword evidence="3 5" id="KW-1133">Transmembrane helix</keyword>
<evidence type="ECO:0000313" key="10">
    <source>
        <dbReference type="Proteomes" id="UP000198302"/>
    </source>
</evidence>
<comment type="caution">
    <text evidence="7">The sequence shown here is derived from an EMBL/GenBank/DDBJ whole genome shotgun (WGS) entry which is preliminary data.</text>
</comment>
<dbReference type="GO" id="GO:0016020">
    <property type="term" value="C:membrane"/>
    <property type="evidence" value="ECO:0007669"/>
    <property type="project" value="UniProtKB-SubCell"/>
</dbReference>
<dbReference type="EMBL" id="JPRK01000018">
    <property type="protein sequence ID" value="KIO51190.1"/>
    <property type="molecule type" value="Genomic_DNA"/>
</dbReference>
<dbReference type="Pfam" id="PF04932">
    <property type="entry name" value="Wzy_C"/>
    <property type="match status" value="1"/>
</dbReference>
<evidence type="ECO:0000256" key="2">
    <source>
        <dbReference type="ARBA" id="ARBA00022692"/>
    </source>
</evidence>
<dbReference type="STRING" id="37752.IW18_19460"/>
<comment type="subcellular location">
    <subcellularLocation>
        <location evidence="1">Membrane</location>
        <topology evidence="1">Multi-pass membrane protein</topology>
    </subcellularLocation>
</comment>
<evidence type="ECO:0000256" key="3">
    <source>
        <dbReference type="ARBA" id="ARBA00022989"/>
    </source>
</evidence>
<evidence type="ECO:0000313" key="9">
    <source>
        <dbReference type="Proteomes" id="UP000032061"/>
    </source>
</evidence>
<reference evidence="7 9" key="1">
    <citation type="submission" date="2015-01" db="EMBL/GenBank/DDBJ databases">
        <title>Genome of Flavobacterium hibernum DSM 12611.</title>
        <authorList>
            <person name="Stropko S.J."/>
            <person name="Pipes S.E."/>
            <person name="Newman J.D."/>
        </authorList>
    </citation>
    <scope>NUCLEOTIDE SEQUENCE [LARGE SCALE GENOMIC DNA]</scope>
    <source>
        <strain evidence="7 9">DSM 12611</strain>
    </source>
</reference>
<dbReference type="EMBL" id="MUGX01000018">
    <property type="protein sequence ID" value="OXA86256.1"/>
    <property type="molecule type" value="Genomic_DNA"/>
</dbReference>
<keyword evidence="2 5" id="KW-0812">Transmembrane</keyword>
<feature type="transmembrane region" description="Helical" evidence="5">
    <location>
        <begin position="186"/>
        <end position="213"/>
    </location>
</feature>